<evidence type="ECO:0000313" key="2">
    <source>
        <dbReference type="Proteomes" id="UP001189429"/>
    </source>
</evidence>
<name>A0ABN9RYE0_9DINO</name>
<dbReference type="EMBL" id="CAUYUJ010008391">
    <property type="protein sequence ID" value="CAK0823807.1"/>
    <property type="molecule type" value="Genomic_DNA"/>
</dbReference>
<proteinExistence type="predicted"/>
<dbReference type="InterPro" id="IPR050587">
    <property type="entry name" value="GNT1/Glycosyltrans_8"/>
</dbReference>
<dbReference type="SUPFAM" id="SSF53448">
    <property type="entry name" value="Nucleotide-diphospho-sugar transferases"/>
    <property type="match status" value="1"/>
</dbReference>
<dbReference type="Proteomes" id="UP001189429">
    <property type="component" value="Unassembled WGS sequence"/>
</dbReference>
<comment type="caution">
    <text evidence="1">The sequence shown here is derived from an EMBL/GenBank/DDBJ whole genome shotgun (WGS) entry which is preliminary data.</text>
</comment>
<dbReference type="InterPro" id="IPR029044">
    <property type="entry name" value="Nucleotide-diphossugar_trans"/>
</dbReference>
<accession>A0ABN9RYE0</accession>
<organism evidence="1 2">
    <name type="scientific">Prorocentrum cordatum</name>
    <dbReference type="NCBI Taxonomy" id="2364126"/>
    <lineage>
        <taxon>Eukaryota</taxon>
        <taxon>Sar</taxon>
        <taxon>Alveolata</taxon>
        <taxon>Dinophyceae</taxon>
        <taxon>Prorocentrales</taxon>
        <taxon>Prorocentraceae</taxon>
        <taxon>Prorocentrum</taxon>
    </lineage>
</organism>
<dbReference type="PANTHER" id="PTHR11183">
    <property type="entry name" value="GLYCOGENIN SUBFAMILY MEMBER"/>
    <property type="match status" value="1"/>
</dbReference>
<sequence length="257" mass="29021">MQLGLKTLAWIQDQASQVSMKELNDGGYFGSTNTTAVVTHAGKDYLDYIDGATMLGLTLQKQLPEVPRFAMVIKEMSQGFKDQLRNVGWFIIEVEDWGKDHCGEDCGGGFLGRWGDSFEKLNVWRFPFERVLFLDADMYILREGIQDILDVQLEPHQIAMSPDGCKPEHNSGMLLFRPDVKVFSRLLENIAVHSGGREVLDQTVINMEYKGNIVSLSKKYNCPSKARAPCEGRRRTRVLAPISEVSASTSRDIDRRE</sequence>
<reference evidence="1" key="1">
    <citation type="submission" date="2023-10" db="EMBL/GenBank/DDBJ databases">
        <authorList>
            <person name="Chen Y."/>
            <person name="Shah S."/>
            <person name="Dougan E. K."/>
            <person name="Thang M."/>
            <person name="Chan C."/>
        </authorList>
    </citation>
    <scope>NUCLEOTIDE SEQUENCE [LARGE SCALE GENOMIC DNA]</scope>
</reference>
<dbReference type="Gene3D" id="3.90.550.10">
    <property type="entry name" value="Spore Coat Polysaccharide Biosynthesis Protein SpsA, Chain A"/>
    <property type="match status" value="1"/>
</dbReference>
<protein>
    <recommendedName>
        <fullName evidence="3">Hexosyltransferase</fullName>
    </recommendedName>
</protein>
<evidence type="ECO:0008006" key="3">
    <source>
        <dbReference type="Google" id="ProtNLM"/>
    </source>
</evidence>
<keyword evidence="2" id="KW-1185">Reference proteome</keyword>
<evidence type="ECO:0000313" key="1">
    <source>
        <dbReference type="EMBL" id="CAK0823807.1"/>
    </source>
</evidence>
<gene>
    <name evidence="1" type="ORF">PCOR1329_LOCUS24383</name>
</gene>